<evidence type="ECO:0000256" key="1">
    <source>
        <dbReference type="SAM" id="SignalP"/>
    </source>
</evidence>
<accession>A0ABM9AUW1</accession>
<feature type="chain" id="PRO_5046059199" description="Lipoprotein" evidence="1">
    <location>
        <begin position="20"/>
        <end position="183"/>
    </location>
</feature>
<dbReference type="Proteomes" id="UP000837932">
    <property type="component" value="Unassembled WGS sequence"/>
</dbReference>
<evidence type="ECO:0008006" key="4">
    <source>
        <dbReference type="Google" id="ProtNLM"/>
    </source>
</evidence>
<comment type="caution">
    <text evidence="2">The sequence shown here is derived from an EMBL/GenBank/DDBJ whole genome shotgun (WGS) entry which is preliminary data.</text>
</comment>
<organism evidence="2 3">
    <name type="scientific">Emticicia aquatica</name>
    <dbReference type="NCBI Taxonomy" id="1681835"/>
    <lineage>
        <taxon>Bacteria</taxon>
        <taxon>Pseudomonadati</taxon>
        <taxon>Bacteroidota</taxon>
        <taxon>Cytophagia</taxon>
        <taxon>Cytophagales</taxon>
        <taxon>Leadbetterellaceae</taxon>
        <taxon>Emticicia</taxon>
    </lineage>
</organism>
<dbReference type="Gene3D" id="2.60.120.260">
    <property type="entry name" value="Galactose-binding domain-like"/>
    <property type="match status" value="1"/>
</dbReference>
<evidence type="ECO:0000313" key="2">
    <source>
        <dbReference type="EMBL" id="CAH0997821.1"/>
    </source>
</evidence>
<dbReference type="EMBL" id="CAKLPY010000006">
    <property type="protein sequence ID" value="CAH0997821.1"/>
    <property type="molecule type" value="Genomic_DNA"/>
</dbReference>
<dbReference type="PROSITE" id="PS51257">
    <property type="entry name" value="PROKAR_LIPOPROTEIN"/>
    <property type="match status" value="1"/>
</dbReference>
<feature type="signal peptide" evidence="1">
    <location>
        <begin position="1"/>
        <end position="19"/>
    </location>
</feature>
<gene>
    <name evidence="2" type="ORF">EMA8858_03955</name>
</gene>
<protein>
    <recommendedName>
        <fullName evidence="4">Lipoprotein</fullName>
    </recommendedName>
</protein>
<name>A0ABM9AUW1_9BACT</name>
<dbReference type="RefSeq" id="WP_238808627.1">
    <property type="nucleotide sequence ID" value="NZ_CAKLPY010000006.1"/>
</dbReference>
<sequence>MTKYQFLKLISLSSILVFAACTETVTITNSSYTGTGSVTQGAGTATTTNLFPSGVRVAALGTITSTDSKNWLLPAEINFTNVSFPFASDLYNSYVSGHSYANSSTATAALSNSNIATVDADGEVFTAYIFGDNYFEMYINGVPVGKDPVPYTDFNSCIVRFKAKKPFTIAVKCNESFPNFYHR</sequence>
<evidence type="ECO:0000313" key="3">
    <source>
        <dbReference type="Proteomes" id="UP000837932"/>
    </source>
</evidence>
<keyword evidence="3" id="KW-1185">Reference proteome</keyword>
<reference evidence="2" key="1">
    <citation type="submission" date="2021-12" db="EMBL/GenBank/DDBJ databases">
        <authorList>
            <person name="Rodrigo-Torres L."/>
            <person name="Arahal R. D."/>
            <person name="Lucena T."/>
        </authorList>
    </citation>
    <scope>NUCLEOTIDE SEQUENCE</scope>
    <source>
        <strain evidence="2">CECT 8858</strain>
    </source>
</reference>
<keyword evidence="1" id="KW-0732">Signal</keyword>
<proteinExistence type="predicted"/>